<dbReference type="EMBL" id="LCBU01000022">
    <property type="protein sequence ID" value="KKS17483.1"/>
    <property type="molecule type" value="Genomic_DNA"/>
</dbReference>
<accession>A0A0G0ZWL1</accession>
<evidence type="ECO:0000313" key="1">
    <source>
        <dbReference type="EMBL" id="KKS17483.1"/>
    </source>
</evidence>
<sequence length="80" mass="9261">MDLISYVILNCLTKMAERIPTHVKDWYFDDDGFKETLEEMADQLESRGPTLPPEAAQRLVELKEEIAKFKSPPQYKLSNS</sequence>
<name>A0A0G0ZWL1_9BACT</name>
<dbReference type="Proteomes" id="UP000033969">
    <property type="component" value="Unassembled WGS sequence"/>
</dbReference>
<reference evidence="1 2" key="1">
    <citation type="journal article" date="2015" name="Nature">
        <title>rRNA introns, odd ribosomes, and small enigmatic genomes across a large radiation of phyla.</title>
        <authorList>
            <person name="Brown C.T."/>
            <person name="Hug L.A."/>
            <person name="Thomas B.C."/>
            <person name="Sharon I."/>
            <person name="Castelle C.J."/>
            <person name="Singh A."/>
            <person name="Wilkins M.J."/>
            <person name="Williams K.H."/>
            <person name="Banfield J.F."/>
        </authorList>
    </citation>
    <scope>NUCLEOTIDE SEQUENCE [LARGE SCALE GENOMIC DNA]</scope>
</reference>
<gene>
    <name evidence="1" type="ORF">UU74_C0022G0005</name>
</gene>
<comment type="caution">
    <text evidence="1">The sequence shown here is derived from an EMBL/GenBank/DDBJ whole genome shotgun (WGS) entry which is preliminary data.</text>
</comment>
<proteinExistence type="predicted"/>
<dbReference type="AlphaFoldDB" id="A0A0G0ZWL1"/>
<organism evidence="1 2">
    <name type="scientific">Candidatus Woesebacteria bacterium GW2011_GWA1_41_7</name>
    <dbReference type="NCBI Taxonomy" id="1618556"/>
    <lineage>
        <taxon>Bacteria</taxon>
        <taxon>Candidatus Woeseibacteriota</taxon>
    </lineage>
</organism>
<evidence type="ECO:0000313" key="2">
    <source>
        <dbReference type="Proteomes" id="UP000033969"/>
    </source>
</evidence>
<protein>
    <submittedName>
        <fullName evidence="1">Uncharacterized protein</fullName>
    </submittedName>
</protein>